<feature type="transmembrane region" description="Helical" evidence="8">
    <location>
        <begin position="106"/>
        <end position="127"/>
    </location>
</feature>
<keyword evidence="3" id="KW-0408">Iron</keyword>
<evidence type="ECO:0008006" key="11">
    <source>
        <dbReference type="Google" id="ProtNLM"/>
    </source>
</evidence>
<feature type="transmembrane region" description="Helical" evidence="8">
    <location>
        <begin position="70"/>
        <end position="94"/>
    </location>
</feature>
<dbReference type="InParanoid" id="G3AIS6"/>
<feature type="transmembrane region" description="Helical" evidence="8">
    <location>
        <begin position="12"/>
        <end position="34"/>
    </location>
</feature>
<dbReference type="Proteomes" id="UP000000709">
    <property type="component" value="Unassembled WGS sequence"/>
</dbReference>
<feature type="transmembrane region" description="Helical" evidence="8">
    <location>
        <begin position="189"/>
        <end position="215"/>
    </location>
</feature>
<evidence type="ECO:0000256" key="8">
    <source>
        <dbReference type="SAM" id="Phobius"/>
    </source>
</evidence>
<dbReference type="GO" id="GO:0000329">
    <property type="term" value="C:fungal-type vacuole membrane"/>
    <property type="evidence" value="ECO:0007669"/>
    <property type="project" value="TreeGrafter"/>
</dbReference>
<keyword evidence="3" id="KW-0410">Iron transport</keyword>
<evidence type="ECO:0000256" key="4">
    <source>
        <dbReference type="ARBA" id="ARBA00022692"/>
    </source>
</evidence>
<dbReference type="Pfam" id="PF03239">
    <property type="entry name" value="FTR1"/>
    <property type="match status" value="1"/>
</dbReference>
<comment type="subcellular location">
    <subcellularLocation>
        <location evidence="1">Membrane</location>
        <topology evidence="1">Multi-pass membrane protein</topology>
    </subcellularLocation>
</comment>
<feature type="transmembrane region" description="Helical" evidence="8">
    <location>
        <begin position="332"/>
        <end position="351"/>
    </location>
</feature>
<dbReference type="GO" id="GO:0015093">
    <property type="term" value="F:ferrous iron transmembrane transporter activity"/>
    <property type="evidence" value="ECO:0007669"/>
    <property type="project" value="TreeGrafter"/>
</dbReference>
<accession>G3AIS6</accession>
<keyword evidence="3" id="KW-0406">Ion transport</keyword>
<evidence type="ECO:0000256" key="2">
    <source>
        <dbReference type="ARBA" id="ARBA00008333"/>
    </source>
</evidence>
<evidence type="ECO:0000256" key="7">
    <source>
        <dbReference type="SAM" id="MobiDB-lite"/>
    </source>
</evidence>
<feature type="transmembrane region" description="Helical" evidence="8">
    <location>
        <begin position="221"/>
        <end position="240"/>
    </location>
</feature>
<evidence type="ECO:0000256" key="1">
    <source>
        <dbReference type="ARBA" id="ARBA00004141"/>
    </source>
</evidence>
<dbReference type="PANTHER" id="PTHR31632">
    <property type="entry name" value="IRON TRANSPORTER FTH1"/>
    <property type="match status" value="1"/>
</dbReference>
<dbReference type="PANTHER" id="PTHR31632:SF7">
    <property type="entry name" value="IRON TRANSPORTER FTH1"/>
    <property type="match status" value="1"/>
</dbReference>
<protein>
    <recommendedName>
        <fullName evidence="11">Iron transporter FTH1</fullName>
    </recommendedName>
</protein>
<name>G3AIS6_SPAPN</name>
<evidence type="ECO:0000313" key="10">
    <source>
        <dbReference type="Proteomes" id="UP000000709"/>
    </source>
</evidence>
<evidence type="ECO:0000256" key="3">
    <source>
        <dbReference type="ARBA" id="ARBA00022496"/>
    </source>
</evidence>
<organism evidence="10">
    <name type="scientific">Spathaspora passalidarum (strain NRRL Y-27907 / 11-Y1)</name>
    <dbReference type="NCBI Taxonomy" id="619300"/>
    <lineage>
        <taxon>Eukaryota</taxon>
        <taxon>Fungi</taxon>
        <taxon>Dikarya</taxon>
        <taxon>Ascomycota</taxon>
        <taxon>Saccharomycotina</taxon>
        <taxon>Pichiomycetes</taxon>
        <taxon>Debaryomycetaceae</taxon>
        <taxon>Spathaspora</taxon>
    </lineage>
</organism>
<feature type="region of interest" description="Disordered" evidence="7">
    <location>
        <begin position="387"/>
        <end position="420"/>
    </location>
</feature>
<proteinExistence type="inferred from homology"/>
<keyword evidence="10" id="KW-1185">Reference proteome</keyword>
<feature type="transmembrane region" description="Helical" evidence="8">
    <location>
        <begin position="252"/>
        <end position="273"/>
    </location>
</feature>
<reference evidence="9 10" key="1">
    <citation type="journal article" date="2011" name="Proc. Natl. Acad. Sci. U.S.A.">
        <title>Comparative genomics of xylose-fermenting fungi for enhanced biofuel production.</title>
        <authorList>
            <person name="Wohlbach D.J."/>
            <person name="Kuo A."/>
            <person name="Sato T.K."/>
            <person name="Potts K.M."/>
            <person name="Salamov A.A."/>
            <person name="LaButti K.M."/>
            <person name="Sun H."/>
            <person name="Clum A."/>
            <person name="Pangilinan J.L."/>
            <person name="Lindquist E.A."/>
            <person name="Lucas S."/>
            <person name="Lapidus A."/>
            <person name="Jin M."/>
            <person name="Gunawan C."/>
            <person name="Balan V."/>
            <person name="Dale B.E."/>
            <person name="Jeffries T.W."/>
            <person name="Zinkel R."/>
            <person name="Barry K.W."/>
            <person name="Grigoriev I.V."/>
            <person name="Gasch A.P."/>
        </authorList>
    </citation>
    <scope>NUCLEOTIDE SEQUENCE [LARGE SCALE GENOMIC DNA]</scope>
    <source>
        <strain evidence="10">NRRL Y-27907 / 11-Y1</strain>
    </source>
</reference>
<sequence>MIEFEQYFSIQIFFIILRETLETAIIISVLLSFINQRSHKQPELTEDSSPEQHAAHTHLQKVQRKLKLQVWIGAILGLVVCFIIGLIFIISFYFIGKDYWSYTERVWEGVFSLLSSIIITIMGISLLRINKVMKIKWWIKLGDAYNNDISEEGEEEIAKLGDDDIEEDSIAENASTRSHTHRQSFTKRYFLAILPLVTTLREGLEAVVFVGGIGMSQPPTSLPLAIISGITLGSIIGYTLYRGGNKLSLQYFLIFSTCFLYTVSAGLMSRGVWFLELEKYVRACGGLDVSETGSGPGSYDVATSVWHVNCCNGLKDGWWMVANALVGWTNSATYGSVISYCLYWLFVIVWLEVKLYEERHGVVPLVPVKWQIKRIKKKIRLYEMRNQQEQQHEHELESQPNNNGGGNGDGDEAEALLGSS</sequence>
<evidence type="ECO:0000256" key="6">
    <source>
        <dbReference type="ARBA" id="ARBA00023136"/>
    </source>
</evidence>
<dbReference type="AlphaFoldDB" id="G3AIS6"/>
<dbReference type="GO" id="GO:0033573">
    <property type="term" value="C:high-affinity iron permease complex"/>
    <property type="evidence" value="ECO:0007669"/>
    <property type="project" value="InterPro"/>
</dbReference>
<dbReference type="OrthoDB" id="68581at2759"/>
<dbReference type="HOGENOM" id="CLU_046738_1_1_1"/>
<dbReference type="InterPro" id="IPR004923">
    <property type="entry name" value="FTR1/Fip1/EfeU"/>
</dbReference>
<comment type="similarity">
    <text evidence="2">Belongs to the oxidase-dependent Fe transporter (OFeT) (TC 9.A.10.1) family.</text>
</comment>
<gene>
    <name evidence="9" type="ORF">SPAPADRAFT_135440</name>
</gene>
<keyword evidence="3" id="KW-0813">Transport</keyword>
<dbReference type="RefSeq" id="XP_007374077.1">
    <property type="nucleotide sequence ID" value="XM_007374015.1"/>
</dbReference>
<dbReference type="eggNOG" id="ENOG502QQ3X">
    <property type="taxonomic scope" value="Eukaryota"/>
</dbReference>
<dbReference type="STRING" id="619300.G3AIS6"/>
<dbReference type="EMBL" id="GL996500">
    <property type="protein sequence ID" value="EGW34493.1"/>
    <property type="molecule type" value="Genomic_DNA"/>
</dbReference>
<evidence type="ECO:0000313" key="9">
    <source>
        <dbReference type="EMBL" id="EGW34493.1"/>
    </source>
</evidence>
<dbReference type="FunCoup" id="G3AIS6">
    <property type="interactions" value="70"/>
</dbReference>
<dbReference type="GeneID" id="18869890"/>
<keyword evidence="6 8" id="KW-0472">Membrane</keyword>
<evidence type="ECO:0000256" key="5">
    <source>
        <dbReference type="ARBA" id="ARBA00022989"/>
    </source>
</evidence>
<dbReference type="OMA" id="VWFFELE"/>
<dbReference type="KEGG" id="spaa:SPAPADRAFT_135440"/>
<keyword evidence="4 8" id="KW-0812">Transmembrane</keyword>
<keyword evidence="5 8" id="KW-1133">Transmembrane helix</keyword>